<reference evidence="4" key="1">
    <citation type="journal article" date="2019" name="Int. J. Syst. Evol. Microbiol.">
        <title>The Global Catalogue of Microorganisms (GCM) 10K type strain sequencing project: providing services to taxonomists for standard genome sequencing and annotation.</title>
        <authorList>
            <consortium name="The Broad Institute Genomics Platform"/>
            <consortium name="The Broad Institute Genome Sequencing Center for Infectious Disease"/>
            <person name="Wu L."/>
            <person name="Ma J."/>
        </authorList>
    </citation>
    <scope>NUCLEOTIDE SEQUENCE [LARGE SCALE GENOMIC DNA]</scope>
    <source>
        <strain evidence="4">CGMCC 4.7177</strain>
    </source>
</reference>
<dbReference type="EMBL" id="JBHUGI010000024">
    <property type="protein sequence ID" value="MFD1928054.1"/>
    <property type="molecule type" value="Genomic_DNA"/>
</dbReference>
<evidence type="ECO:0000313" key="3">
    <source>
        <dbReference type="EMBL" id="MFD1928054.1"/>
    </source>
</evidence>
<dbReference type="Proteomes" id="UP001597218">
    <property type="component" value="Unassembled WGS sequence"/>
</dbReference>
<comment type="similarity">
    <text evidence="1">Belongs to the short-chain dehydrogenases/reductases (SDR) family.</text>
</comment>
<gene>
    <name evidence="3" type="ORF">ACFSFY_08285</name>
</gene>
<dbReference type="PANTHER" id="PTHR24321:SF8">
    <property type="entry name" value="ESTRADIOL 17-BETA-DEHYDROGENASE 8-RELATED"/>
    <property type="match status" value="1"/>
</dbReference>
<proteinExistence type="inferred from homology"/>
<dbReference type="PRINTS" id="PR00081">
    <property type="entry name" value="GDHRDH"/>
</dbReference>
<accession>A0ABW4SGE9</accession>
<dbReference type="EC" id="1.1.1.-" evidence="3"/>
<sequence>MNLKNKVVVITGAAGGMGRVTVEKVLNFGGKVVGLDINIDSLQALKEQYKEDLLVIKTDITSEESVNSSVQQAVKTYGQVDVLVNIAGIAQAATEIENVTLEDWYRILNINTTSVFLTSRAVVPFMKKKRQGVIINIASISAERPRPGLNAYIASKGATISLTKALAIELAPYNIRVNAINPGPADTQMLGEFTATGTNVEEAKENIFKKSVPLGRLIIPEDIANSIVYLSSDLATMITGSVLNVDGGRGI</sequence>
<name>A0ABW4SGE9_9BACL</name>
<dbReference type="Pfam" id="PF13561">
    <property type="entry name" value="adh_short_C2"/>
    <property type="match status" value="1"/>
</dbReference>
<organism evidence="3 4">
    <name type="scientific">Sporosarcina siberiensis</name>
    <dbReference type="NCBI Taxonomy" id="1365606"/>
    <lineage>
        <taxon>Bacteria</taxon>
        <taxon>Bacillati</taxon>
        <taxon>Bacillota</taxon>
        <taxon>Bacilli</taxon>
        <taxon>Bacillales</taxon>
        <taxon>Caryophanaceae</taxon>
        <taxon>Sporosarcina</taxon>
    </lineage>
</organism>
<dbReference type="PANTHER" id="PTHR24321">
    <property type="entry name" value="DEHYDROGENASES, SHORT CHAIN"/>
    <property type="match status" value="1"/>
</dbReference>
<evidence type="ECO:0000313" key="4">
    <source>
        <dbReference type="Proteomes" id="UP001597218"/>
    </source>
</evidence>
<dbReference type="GO" id="GO:0016491">
    <property type="term" value="F:oxidoreductase activity"/>
    <property type="evidence" value="ECO:0007669"/>
    <property type="project" value="UniProtKB-KW"/>
</dbReference>
<dbReference type="SUPFAM" id="SSF51735">
    <property type="entry name" value="NAD(P)-binding Rossmann-fold domains"/>
    <property type="match status" value="1"/>
</dbReference>
<keyword evidence="4" id="KW-1185">Reference proteome</keyword>
<keyword evidence="2 3" id="KW-0560">Oxidoreductase</keyword>
<evidence type="ECO:0000256" key="2">
    <source>
        <dbReference type="ARBA" id="ARBA00023002"/>
    </source>
</evidence>
<dbReference type="Gene3D" id="3.40.50.720">
    <property type="entry name" value="NAD(P)-binding Rossmann-like Domain"/>
    <property type="match status" value="1"/>
</dbReference>
<dbReference type="NCBIfam" id="NF005559">
    <property type="entry name" value="PRK07231.1"/>
    <property type="match status" value="1"/>
</dbReference>
<evidence type="ECO:0000256" key="1">
    <source>
        <dbReference type="ARBA" id="ARBA00006484"/>
    </source>
</evidence>
<dbReference type="PRINTS" id="PR00080">
    <property type="entry name" value="SDRFAMILY"/>
</dbReference>
<dbReference type="InterPro" id="IPR002347">
    <property type="entry name" value="SDR_fam"/>
</dbReference>
<protein>
    <submittedName>
        <fullName evidence="3">SDR family NAD(P)-dependent oxidoreductase</fullName>
        <ecNumber evidence="3">1.1.1.-</ecNumber>
    </submittedName>
</protein>
<dbReference type="InterPro" id="IPR036291">
    <property type="entry name" value="NAD(P)-bd_dom_sf"/>
</dbReference>
<comment type="caution">
    <text evidence="3">The sequence shown here is derived from an EMBL/GenBank/DDBJ whole genome shotgun (WGS) entry which is preliminary data.</text>
</comment>
<dbReference type="RefSeq" id="WP_381537069.1">
    <property type="nucleotide sequence ID" value="NZ_JBHUGI010000024.1"/>
</dbReference>